<dbReference type="RefSeq" id="WP_209407217.1">
    <property type="nucleotide sequence ID" value="NZ_JAGIYQ010000016.1"/>
</dbReference>
<reference evidence="2" key="1">
    <citation type="submission" date="2021-04" db="EMBL/GenBank/DDBJ databases">
        <title>Genome seq and assembly of Bacillus sp.</title>
        <authorList>
            <person name="Chhetri G."/>
        </authorList>
    </citation>
    <scope>NUCLEOTIDE SEQUENCE</scope>
    <source>
        <strain evidence="2">RG28</strain>
    </source>
</reference>
<dbReference type="EMBL" id="JAGIYQ010000016">
    <property type="protein sequence ID" value="MBP0726873.1"/>
    <property type="molecule type" value="Genomic_DNA"/>
</dbReference>
<evidence type="ECO:0000256" key="1">
    <source>
        <dbReference type="SAM" id="Phobius"/>
    </source>
</evidence>
<keyword evidence="1" id="KW-0472">Membrane</keyword>
<accession>A0A940SM09</accession>
<evidence type="ECO:0000313" key="3">
    <source>
        <dbReference type="Proteomes" id="UP000682134"/>
    </source>
</evidence>
<name>A0A940SM09_9BACI</name>
<organism evidence="2 3">
    <name type="scientific">Gottfriedia endophytica</name>
    <dbReference type="NCBI Taxonomy" id="2820819"/>
    <lineage>
        <taxon>Bacteria</taxon>
        <taxon>Bacillati</taxon>
        <taxon>Bacillota</taxon>
        <taxon>Bacilli</taxon>
        <taxon>Bacillales</taxon>
        <taxon>Bacillaceae</taxon>
        <taxon>Gottfriedia</taxon>
    </lineage>
</organism>
<proteinExistence type="predicted"/>
<dbReference type="AlphaFoldDB" id="A0A940SM09"/>
<sequence length="73" mass="7673">MEQKIENAIDHALDSASSQLYIFSVGFGIVLAIVGIVLFFAGKRSKGKSSKTNVGLVCSLIGIMAIVSGIVQM</sequence>
<gene>
    <name evidence="2" type="ORF">J5Y03_17080</name>
</gene>
<comment type="caution">
    <text evidence="2">The sequence shown here is derived from an EMBL/GenBank/DDBJ whole genome shotgun (WGS) entry which is preliminary data.</text>
</comment>
<keyword evidence="1" id="KW-1133">Transmembrane helix</keyword>
<feature type="transmembrane region" description="Helical" evidence="1">
    <location>
        <begin position="53"/>
        <end position="71"/>
    </location>
</feature>
<dbReference type="Proteomes" id="UP000682134">
    <property type="component" value="Unassembled WGS sequence"/>
</dbReference>
<keyword evidence="1" id="KW-0812">Transmembrane</keyword>
<keyword evidence="3" id="KW-1185">Reference proteome</keyword>
<feature type="transmembrane region" description="Helical" evidence="1">
    <location>
        <begin position="20"/>
        <end position="41"/>
    </location>
</feature>
<protein>
    <submittedName>
        <fullName evidence="2">Uncharacterized protein</fullName>
    </submittedName>
</protein>
<evidence type="ECO:0000313" key="2">
    <source>
        <dbReference type="EMBL" id="MBP0726873.1"/>
    </source>
</evidence>